<evidence type="ECO:0000256" key="1">
    <source>
        <dbReference type="SAM" id="MobiDB-lite"/>
    </source>
</evidence>
<protein>
    <submittedName>
        <fullName evidence="2">Uncharacterized protein</fullName>
    </submittedName>
</protein>
<evidence type="ECO:0000313" key="2">
    <source>
        <dbReference type="EMBL" id="CAK7357280.1"/>
    </source>
</evidence>
<feature type="region of interest" description="Disordered" evidence="1">
    <location>
        <begin position="19"/>
        <end position="44"/>
    </location>
</feature>
<organism evidence="2 3">
    <name type="scientific">Dovyalis caffra</name>
    <dbReference type="NCBI Taxonomy" id="77055"/>
    <lineage>
        <taxon>Eukaryota</taxon>
        <taxon>Viridiplantae</taxon>
        <taxon>Streptophyta</taxon>
        <taxon>Embryophyta</taxon>
        <taxon>Tracheophyta</taxon>
        <taxon>Spermatophyta</taxon>
        <taxon>Magnoliopsida</taxon>
        <taxon>eudicotyledons</taxon>
        <taxon>Gunneridae</taxon>
        <taxon>Pentapetalae</taxon>
        <taxon>rosids</taxon>
        <taxon>fabids</taxon>
        <taxon>Malpighiales</taxon>
        <taxon>Salicaceae</taxon>
        <taxon>Flacourtieae</taxon>
        <taxon>Dovyalis</taxon>
    </lineage>
</organism>
<comment type="caution">
    <text evidence="2">The sequence shown here is derived from an EMBL/GenBank/DDBJ whole genome shotgun (WGS) entry which is preliminary data.</text>
</comment>
<accession>A0AAV1STA3</accession>
<dbReference type="Proteomes" id="UP001314170">
    <property type="component" value="Unassembled WGS sequence"/>
</dbReference>
<name>A0AAV1STA3_9ROSI</name>
<gene>
    <name evidence="2" type="ORF">DCAF_LOCUS27566</name>
</gene>
<reference evidence="2 3" key="1">
    <citation type="submission" date="2024-01" db="EMBL/GenBank/DDBJ databases">
        <authorList>
            <person name="Waweru B."/>
        </authorList>
    </citation>
    <scope>NUCLEOTIDE SEQUENCE [LARGE SCALE GENOMIC DNA]</scope>
</reference>
<proteinExistence type="predicted"/>
<dbReference type="EMBL" id="CAWUPB010001197">
    <property type="protein sequence ID" value="CAK7357280.1"/>
    <property type="molecule type" value="Genomic_DNA"/>
</dbReference>
<keyword evidence="3" id="KW-1185">Reference proteome</keyword>
<sequence length="84" mass="9768">MADVVTIVRSKGYAGLDMDMPREMKKKRRKRQQQQPLKEVDEDDVNGRWKTDHVLWAPGCENMVIDSDLWSISLPNILNWVDLG</sequence>
<dbReference type="AlphaFoldDB" id="A0AAV1STA3"/>
<evidence type="ECO:0000313" key="3">
    <source>
        <dbReference type="Proteomes" id="UP001314170"/>
    </source>
</evidence>